<feature type="region of interest" description="Disordered" evidence="3">
    <location>
        <begin position="42"/>
        <end position="72"/>
    </location>
</feature>
<keyword evidence="7" id="KW-1185">Reference proteome</keyword>
<evidence type="ECO:0000313" key="6">
    <source>
        <dbReference type="EMBL" id="MER2252826.1"/>
    </source>
</evidence>
<comment type="caution">
    <text evidence="6">The sequence shown here is derived from an EMBL/GenBank/DDBJ whole genome shotgun (WGS) entry which is preliminary data.</text>
</comment>
<sequence length="209" mass="21416">MRGATMPAIRRLPLAVPLAIPLAIPLAAALLAGLAGSALAQDAKEAPKEPPPAKTEAASAPQTYESGITNGKGETIGKIMIRDGANSLVMRLTIQPGGLPPGWHGIHFHAVGDCSDTEKFEKSKAHVNHDQSKHGLLNPDGPDEGDLPNVYANADGSVNAEVSSETPLTGEGGLRDGDGSALIIHANEDDHTSQPIGGAGPRIGCAVIK</sequence>
<dbReference type="RefSeq" id="WP_350397043.1">
    <property type="nucleotide sequence ID" value="NZ_JBELQE010000121.1"/>
</dbReference>
<dbReference type="EMBL" id="JBELQE010000121">
    <property type="protein sequence ID" value="MER2252826.1"/>
    <property type="molecule type" value="Genomic_DNA"/>
</dbReference>
<gene>
    <name evidence="6" type="ORF">ABS772_23175</name>
</gene>
<comment type="cofactor">
    <cofactor evidence="2">
        <name>Cu cation</name>
        <dbReference type="ChEBI" id="CHEBI:23378"/>
    </cofactor>
    <text evidence="2">Binds 1 copper ion per subunit.</text>
</comment>
<keyword evidence="2" id="KW-0560">Oxidoreductase</keyword>
<dbReference type="Proteomes" id="UP001480955">
    <property type="component" value="Unassembled WGS sequence"/>
</dbReference>
<feature type="region of interest" description="Disordered" evidence="3">
    <location>
        <begin position="123"/>
        <end position="143"/>
    </location>
</feature>
<comment type="catalytic activity">
    <reaction evidence="2">
        <text>2 superoxide + 2 H(+) = H2O2 + O2</text>
        <dbReference type="Rhea" id="RHEA:20696"/>
        <dbReference type="ChEBI" id="CHEBI:15378"/>
        <dbReference type="ChEBI" id="CHEBI:15379"/>
        <dbReference type="ChEBI" id="CHEBI:16240"/>
        <dbReference type="ChEBI" id="CHEBI:18421"/>
        <dbReference type="EC" id="1.15.1.1"/>
    </reaction>
</comment>
<feature type="compositionally biased region" description="Basic and acidic residues" evidence="3">
    <location>
        <begin position="123"/>
        <end position="133"/>
    </location>
</feature>
<dbReference type="Pfam" id="PF00080">
    <property type="entry name" value="Sod_Cu"/>
    <property type="match status" value="1"/>
</dbReference>
<name>A0ABV1QTS8_9HYPH</name>
<comment type="function">
    <text evidence="2">Destroys radicals which are normally produced within the cells and which are toxic to biological systems.</text>
</comment>
<evidence type="ECO:0000256" key="3">
    <source>
        <dbReference type="SAM" id="MobiDB-lite"/>
    </source>
</evidence>
<feature type="chain" id="PRO_5045295417" description="Superoxide dismutase [Cu-Zn]" evidence="4">
    <location>
        <begin position="41"/>
        <end position="209"/>
    </location>
</feature>
<organism evidence="6 7">
    <name type="scientific">Methylorubrum podarium</name>
    <dbReference type="NCBI Taxonomy" id="200476"/>
    <lineage>
        <taxon>Bacteria</taxon>
        <taxon>Pseudomonadati</taxon>
        <taxon>Pseudomonadota</taxon>
        <taxon>Alphaproteobacteria</taxon>
        <taxon>Hyphomicrobiales</taxon>
        <taxon>Methylobacteriaceae</taxon>
        <taxon>Methylorubrum</taxon>
    </lineage>
</organism>
<dbReference type="InterPro" id="IPR024134">
    <property type="entry name" value="SOD_Cu/Zn_/chaperone"/>
</dbReference>
<dbReference type="PROSITE" id="PS00087">
    <property type="entry name" value="SOD_CU_ZN_1"/>
    <property type="match status" value="1"/>
</dbReference>
<dbReference type="EC" id="1.15.1.1" evidence="2"/>
<keyword evidence="2" id="KW-0479">Metal-binding</keyword>
<dbReference type="Gene3D" id="2.60.40.200">
    <property type="entry name" value="Superoxide dismutase, copper/zinc binding domain"/>
    <property type="match status" value="1"/>
</dbReference>
<comment type="similarity">
    <text evidence="1 2">Belongs to the Cu-Zn superoxide dismutase family.</text>
</comment>
<comment type="cofactor">
    <cofactor evidence="2">
        <name>Zn(2+)</name>
        <dbReference type="ChEBI" id="CHEBI:29105"/>
    </cofactor>
    <text evidence="2">Binds 1 zinc ion per subunit.</text>
</comment>
<evidence type="ECO:0000256" key="1">
    <source>
        <dbReference type="ARBA" id="ARBA00010457"/>
    </source>
</evidence>
<feature type="signal peptide" evidence="4">
    <location>
        <begin position="1"/>
        <end position="40"/>
    </location>
</feature>
<dbReference type="PANTHER" id="PTHR10003">
    <property type="entry name" value="SUPEROXIDE DISMUTASE CU-ZN -RELATED"/>
    <property type="match status" value="1"/>
</dbReference>
<keyword evidence="4" id="KW-0732">Signal</keyword>
<dbReference type="SUPFAM" id="SSF49329">
    <property type="entry name" value="Cu,Zn superoxide dismutase-like"/>
    <property type="match status" value="1"/>
</dbReference>
<reference evidence="6 7" key="1">
    <citation type="submission" date="2024-06" db="EMBL/GenBank/DDBJ databases">
        <authorList>
            <person name="Campbell A.G."/>
        </authorList>
    </citation>
    <scope>NUCLEOTIDE SEQUENCE [LARGE SCALE GENOMIC DNA]</scope>
    <source>
        <strain evidence="6 7">EM12</strain>
    </source>
</reference>
<feature type="domain" description="Superoxide dismutase copper/zinc binding" evidence="5">
    <location>
        <begin position="77"/>
        <end position="208"/>
    </location>
</feature>
<dbReference type="InterPro" id="IPR001424">
    <property type="entry name" value="SOD_Cu_Zn_dom"/>
</dbReference>
<dbReference type="PROSITE" id="PS00332">
    <property type="entry name" value="SOD_CU_ZN_2"/>
    <property type="match status" value="1"/>
</dbReference>
<evidence type="ECO:0000313" key="7">
    <source>
        <dbReference type="Proteomes" id="UP001480955"/>
    </source>
</evidence>
<evidence type="ECO:0000259" key="5">
    <source>
        <dbReference type="Pfam" id="PF00080"/>
    </source>
</evidence>
<protein>
    <recommendedName>
        <fullName evidence="2">Superoxide dismutase [Cu-Zn]</fullName>
        <ecNumber evidence="2">1.15.1.1</ecNumber>
    </recommendedName>
</protein>
<dbReference type="InterPro" id="IPR036423">
    <property type="entry name" value="SOD-like_Cu/Zn_dom_sf"/>
</dbReference>
<keyword evidence="2" id="KW-0862">Zinc</keyword>
<dbReference type="InterPro" id="IPR018152">
    <property type="entry name" value="SOD_Cu/Zn_BS"/>
</dbReference>
<proteinExistence type="inferred from homology"/>
<evidence type="ECO:0000256" key="2">
    <source>
        <dbReference type="RuleBase" id="RU000393"/>
    </source>
</evidence>
<accession>A0ABV1QTS8</accession>
<evidence type="ECO:0000256" key="4">
    <source>
        <dbReference type="SAM" id="SignalP"/>
    </source>
</evidence>
<keyword evidence="2" id="KW-0186">Copper</keyword>